<sequence length="97" mass="11050">MTRLNVVLLLVLVLSALALVHSQYESRRLFMALEAARKDESRLEVERDRLLVERRAQATPLRVEQLARQQLQMRMVTPGITQYVNAPSAAPAKEARP</sequence>
<dbReference type="NCBIfam" id="TIGR02209">
    <property type="entry name" value="ftsL_broad"/>
    <property type="match status" value="1"/>
</dbReference>
<evidence type="ECO:0000256" key="1">
    <source>
        <dbReference type="ARBA" id="ARBA00004401"/>
    </source>
</evidence>
<evidence type="ECO:0000313" key="11">
    <source>
        <dbReference type="Proteomes" id="UP000647424"/>
    </source>
</evidence>
<dbReference type="PANTHER" id="PTHR37479">
    <property type="entry name" value="CELL DIVISION PROTEIN FTSL"/>
    <property type="match status" value="1"/>
</dbReference>
<dbReference type="AlphaFoldDB" id="A0A927FHC2"/>
<keyword evidence="3 8" id="KW-0132">Cell division</keyword>
<accession>A0A927FHC2</accession>
<protein>
    <recommendedName>
        <fullName evidence="8 9">Cell division protein FtsL</fullName>
    </recommendedName>
</protein>
<reference evidence="10" key="1">
    <citation type="submission" date="2020-09" db="EMBL/GenBank/DDBJ databases">
        <title>Genome seq and assembly of Limnohabitants sp.</title>
        <authorList>
            <person name="Chhetri G."/>
        </authorList>
    </citation>
    <scope>NUCLEOTIDE SEQUENCE</scope>
    <source>
        <strain evidence="10">JUR4</strain>
    </source>
</reference>
<comment type="subunit">
    <text evidence="8">Part of a complex composed of FtsB, FtsL and FtsQ.</text>
</comment>
<proteinExistence type="inferred from homology"/>
<evidence type="ECO:0000256" key="7">
    <source>
        <dbReference type="ARBA" id="ARBA00023306"/>
    </source>
</evidence>
<dbReference type="RefSeq" id="WP_191819915.1">
    <property type="nucleotide sequence ID" value="NZ_JACYFT010000003.1"/>
</dbReference>
<name>A0A927FHC2_9BURK</name>
<dbReference type="GO" id="GO:0005886">
    <property type="term" value="C:plasma membrane"/>
    <property type="evidence" value="ECO:0007669"/>
    <property type="project" value="UniProtKB-SubCell"/>
</dbReference>
<keyword evidence="7 8" id="KW-0131">Cell cycle</keyword>
<gene>
    <name evidence="8 10" type="primary">ftsL</name>
    <name evidence="10" type="ORF">IC609_12800</name>
</gene>
<evidence type="ECO:0000256" key="3">
    <source>
        <dbReference type="ARBA" id="ARBA00022618"/>
    </source>
</evidence>
<comment type="function">
    <text evidence="8">Essential cell division protein. May link together the upstream cell division proteins, which are predominantly cytoplasmic, with the downstream cell division proteins, which are predominantly periplasmic.</text>
</comment>
<evidence type="ECO:0000256" key="5">
    <source>
        <dbReference type="ARBA" id="ARBA00022989"/>
    </source>
</evidence>
<evidence type="ECO:0000256" key="8">
    <source>
        <dbReference type="HAMAP-Rule" id="MF_00910"/>
    </source>
</evidence>
<dbReference type="EMBL" id="JACYFT010000003">
    <property type="protein sequence ID" value="MBD8051420.1"/>
    <property type="molecule type" value="Genomic_DNA"/>
</dbReference>
<comment type="caution">
    <text evidence="10">The sequence shown here is derived from an EMBL/GenBank/DDBJ whole genome shotgun (WGS) entry which is preliminary data.</text>
</comment>
<keyword evidence="5 8" id="KW-1133">Transmembrane helix</keyword>
<dbReference type="Pfam" id="PF04999">
    <property type="entry name" value="FtsL"/>
    <property type="match status" value="1"/>
</dbReference>
<keyword evidence="4 8" id="KW-0812">Transmembrane</keyword>
<evidence type="ECO:0000256" key="9">
    <source>
        <dbReference type="NCBIfam" id="TIGR02209"/>
    </source>
</evidence>
<evidence type="ECO:0000256" key="2">
    <source>
        <dbReference type="ARBA" id="ARBA00022475"/>
    </source>
</evidence>
<evidence type="ECO:0000256" key="6">
    <source>
        <dbReference type="ARBA" id="ARBA00023136"/>
    </source>
</evidence>
<organism evidence="10 11">
    <name type="scientific">Limnohabitans radicicola</name>
    <dbReference type="NCBI Taxonomy" id="2771427"/>
    <lineage>
        <taxon>Bacteria</taxon>
        <taxon>Pseudomonadati</taxon>
        <taxon>Pseudomonadota</taxon>
        <taxon>Betaproteobacteria</taxon>
        <taxon>Burkholderiales</taxon>
        <taxon>Comamonadaceae</taxon>
        <taxon>Limnohabitans</taxon>
    </lineage>
</organism>
<dbReference type="InterPro" id="IPR011922">
    <property type="entry name" value="Cell_div_FtsL"/>
</dbReference>
<dbReference type="HAMAP" id="MF_00910">
    <property type="entry name" value="FtsL"/>
    <property type="match status" value="1"/>
</dbReference>
<keyword evidence="6 8" id="KW-0472">Membrane</keyword>
<dbReference type="GO" id="GO:0043093">
    <property type="term" value="P:FtsZ-dependent cytokinesis"/>
    <property type="evidence" value="ECO:0007669"/>
    <property type="project" value="UniProtKB-UniRule"/>
</dbReference>
<keyword evidence="8" id="KW-0997">Cell inner membrane</keyword>
<evidence type="ECO:0000256" key="4">
    <source>
        <dbReference type="ARBA" id="ARBA00022692"/>
    </source>
</evidence>
<comment type="subcellular location">
    <subcellularLocation>
        <location evidence="8">Cell inner membrane</location>
        <topology evidence="8">Single-pass type II membrane protein</topology>
    </subcellularLocation>
    <subcellularLocation>
        <location evidence="1">Cell membrane</location>
        <topology evidence="1">Single-pass type II membrane protein</topology>
    </subcellularLocation>
    <text evidence="8">Localizes to the division septum where it forms a ring structure.</text>
</comment>
<comment type="similarity">
    <text evidence="8">Belongs to the FtsL family.</text>
</comment>
<dbReference type="GO" id="GO:0032153">
    <property type="term" value="C:cell division site"/>
    <property type="evidence" value="ECO:0007669"/>
    <property type="project" value="UniProtKB-UniRule"/>
</dbReference>
<keyword evidence="11" id="KW-1185">Reference proteome</keyword>
<dbReference type="Proteomes" id="UP000647424">
    <property type="component" value="Unassembled WGS sequence"/>
</dbReference>
<keyword evidence="2 8" id="KW-1003">Cell membrane</keyword>
<dbReference type="PANTHER" id="PTHR37479:SF1">
    <property type="entry name" value="CELL DIVISION PROTEIN FTSL"/>
    <property type="match status" value="1"/>
</dbReference>
<evidence type="ECO:0000313" key="10">
    <source>
        <dbReference type="EMBL" id="MBD8051420.1"/>
    </source>
</evidence>